<dbReference type="InterPro" id="IPR013815">
    <property type="entry name" value="ATP_grasp_subdomain_1"/>
</dbReference>
<dbReference type="InterPro" id="IPR032875">
    <property type="entry name" value="Succ_CoA_lig_flav_dom"/>
</dbReference>
<dbReference type="Pfam" id="PF13380">
    <property type="entry name" value="CoA_binding_2"/>
    <property type="match status" value="1"/>
</dbReference>
<dbReference type="GO" id="GO:0043758">
    <property type="term" value="F:acetate-CoA ligase (ADP-forming) activity"/>
    <property type="evidence" value="ECO:0007669"/>
    <property type="project" value="InterPro"/>
</dbReference>
<evidence type="ECO:0000256" key="1">
    <source>
        <dbReference type="ARBA" id="ARBA00060888"/>
    </source>
</evidence>
<dbReference type="InterPro" id="IPR016102">
    <property type="entry name" value="Succinyl-CoA_synth-like"/>
</dbReference>
<dbReference type="Pfam" id="PF13607">
    <property type="entry name" value="Succ_CoA_lig"/>
    <property type="match status" value="1"/>
</dbReference>
<protein>
    <submittedName>
        <fullName evidence="3">Acetate--CoA ligase family protein</fullName>
    </submittedName>
</protein>
<dbReference type="SMART" id="SM00881">
    <property type="entry name" value="CoA_binding"/>
    <property type="match status" value="1"/>
</dbReference>
<dbReference type="KEGG" id="apes:FOC84_29680"/>
<dbReference type="Gene3D" id="3.30.470.20">
    <property type="entry name" value="ATP-grasp fold, B domain"/>
    <property type="match status" value="1"/>
</dbReference>
<dbReference type="InterPro" id="IPR036291">
    <property type="entry name" value="NAD(P)-bd_dom_sf"/>
</dbReference>
<organism evidence="3 4">
    <name type="scientific">Achromobacter pestifer</name>
    <dbReference type="NCBI Taxonomy" id="1353889"/>
    <lineage>
        <taxon>Bacteria</taxon>
        <taxon>Pseudomonadati</taxon>
        <taxon>Pseudomonadota</taxon>
        <taxon>Betaproteobacteria</taxon>
        <taxon>Burkholderiales</taxon>
        <taxon>Alcaligenaceae</taxon>
        <taxon>Achromobacter</taxon>
    </lineage>
</organism>
<dbReference type="SUPFAM" id="SSF52210">
    <property type="entry name" value="Succinyl-CoA synthetase domains"/>
    <property type="match status" value="2"/>
</dbReference>
<dbReference type="Gene3D" id="3.30.1490.20">
    <property type="entry name" value="ATP-grasp fold, A domain"/>
    <property type="match status" value="1"/>
</dbReference>
<proteinExistence type="inferred from homology"/>
<keyword evidence="3" id="KW-0436">Ligase</keyword>
<accession>A0A7D4IE32</accession>
<dbReference type="PANTHER" id="PTHR42793:SF4">
    <property type="entry name" value="BLL6376 PROTEIN"/>
    <property type="match status" value="1"/>
</dbReference>
<dbReference type="EMBL" id="CP053985">
    <property type="protein sequence ID" value="QKH39882.1"/>
    <property type="molecule type" value="Genomic_DNA"/>
</dbReference>
<dbReference type="SUPFAM" id="SSF51735">
    <property type="entry name" value="NAD(P)-binding Rossmann-fold domains"/>
    <property type="match status" value="1"/>
</dbReference>
<evidence type="ECO:0000313" key="4">
    <source>
        <dbReference type="Proteomes" id="UP000500970"/>
    </source>
</evidence>
<keyword evidence="4" id="KW-1185">Reference proteome</keyword>
<dbReference type="InterPro" id="IPR043938">
    <property type="entry name" value="Ligase_CoA_dom"/>
</dbReference>
<dbReference type="SUPFAM" id="SSF56059">
    <property type="entry name" value="Glutathione synthetase ATP-binding domain-like"/>
    <property type="match status" value="1"/>
</dbReference>
<dbReference type="Gene3D" id="3.40.50.261">
    <property type="entry name" value="Succinyl-CoA synthetase domains"/>
    <property type="match status" value="2"/>
</dbReference>
<dbReference type="FunFam" id="3.30.1490.20:FF:000020">
    <property type="entry name" value="Protein lysine acetyltransferase"/>
    <property type="match status" value="1"/>
</dbReference>
<name>A0A7D4IE32_9BURK</name>
<comment type="similarity">
    <text evidence="1">In the N-terminal section; belongs to the acetate CoA ligase alpha subunit family.</text>
</comment>
<dbReference type="Proteomes" id="UP000500970">
    <property type="component" value="Chromosome"/>
</dbReference>
<dbReference type="PANTHER" id="PTHR42793">
    <property type="entry name" value="COA BINDING DOMAIN CONTAINING PROTEIN"/>
    <property type="match status" value="1"/>
</dbReference>
<dbReference type="Gene3D" id="3.40.50.720">
    <property type="entry name" value="NAD(P)-binding Rossmann-like Domain"/>
    <property type="match status" value="1"/>
</dbReference>
<dbReference type="RefSeq" id="WP_173150504.1">
    <property type="nucleotide sequence ID" value="NZ_CP053985.1"/>
</dbReference>
<dbReference type="AlphaFoldDB" id="A0A7D4IE32"/>
<evidence type="ECO:0000259" key="2">
    <source>
        <dbReference type="SMART" id="SM00881"/>
    </source>
</evidence>
<dbReference type="Pfam" id="PF19045">
    <property type="entry name" value="Ligase_CoA_2"/>
    <property type="match status" value="1"/>
</dbReference>
<sequence>MHLLSRLFYPRSIAIVGASSSPTKIGAVPVSLLAQHGYGGKLYPINPAAATVQGMPAYESLTAVKAPVDLAIVSVPAARVLPVLHEALELGTKNFVLFSSGFAEAGEAGRLQQQQLADLALDHGANILGPNCLGYMNIRERVYATFCTGPAGGLVLPGNVAIVSQSGAFAGYAYTLARERGLGLSHWITTGNQCSIDVADCIAWLAGDPQTRVIMVYMEGCTDGEKLKNALAKAYAAGKPVMACKVGRTASGAQAAASHTAAMAGDDAVYSALFKQYGVIRAYTVEEFFNLGYAFSVADALPSNRDVGLLTMSGGVGALMADDAQIAGLTMSPLPEAARQSILRRVPFAGVNNPVDITGQATSEMDLLSYTARLMLDEGRYGSLVVFVGAVAASPALWPHIREFVRDIRSAYPDTPLVLSCAIAPANKRDLESLGCLVFSDPSTAIHMVRALCSRRDVRPPRGLPGKTAIGAVAFPQRLGEAASFALLETAGIPTVCATVCANPGEAVAAARRAGYPVAMKIASADIVHKSDVGGVRLAIADDASVESAFSEIVAAVAANAPASTLDGVLVAPMVQGGVECILGAHIDPVFGPVVMFGLGGVFVEVLKDVSFRLAPIDEDEARSMVAEIRGAALLAGARGAAPSDIQALCRAIAALSEFASANREGLSSIDVNPLAVLPQGSGCIALDAVIVPRAEGGAHQVENIS</sequence>
<evidence type="ECO:0000313" key="3">
    <source>
        <dbReference type="EMBL" id="QKH39882.1"/>
    </source>
</evidence>
<gene>
    <name evidence="3" type="ORF">FOC84_29680</name>
</gene>
<dbReference type="GO" id="GO:0005524">
    <property type="term" value="F:ATP binding"/>
    <property type="evidence" value="ECO:0007669"/>
    <property type="project" value="InterPro"/>
</dbReference>
<feature type="domain" description="CoA-binding" evidence="2">
    <location>
        <begin position="7"/>
        <end position="102"/>
    </location>
</feature>
<dbReference type="InterPro" id="IPR003781">
    <property type="entry name" value="CoA-bd"/>
</dbReference>
<reference evidence="3 4" key="1">
    <citation type="submission" date="2020-05" db="EMBL/GenBank/DDBJ databases">
        <title>FDA dAtabase for Regulatory Grade micrObial Sequences (FDA-ARGOS): Supporting development and validation of Infectious Disease Dx tests.</title>
        <authorList>
            <person name="Sproer C."/>
            <person name="Gronow S."/>
            <person name="Severitt S."/>
            <person name="Schroder I."/>
            <person name="Tallon L."/>
            <person name="Sadzewicz L."/>
            <person name="Zhao X."/>
            <person name="Vavikolanu K."/>
            <person name="Mehta A."/>
            <person name="Aluvathingal J."/>
            <person name="Nadendla S."/>
            <person name="Myers T."/>
            <person name="Yan Y."/>
            <person name="Sichtig H."/>
        </authorList>
    </citation>
    <scope>NUCLEOTIDE SEQUENCE [LARGE SCALE GENOMIC DNA]</scope>
    <source>
        <strain evidence="3 4">FDAARGOS_790</strain>
    </source>
</reference>
<dbReference type="Pfam" id="PF13549">
    <property type="entry name" value="ATP-grasp_5"/>
    <property type="match status" value="1"/>
</dbReference>